<protein>
    <recommendedName>
        <fullName evidence="3">Fe2OG dioxygenase domain-containing protein</fullName>
    </recommendedName>
</protein>
<keyword evidence="2" id="KW-0479">Metal-binding</keyword>
<keyword evidence="5" id="KW-1185">Reference proteome</keyword>
<sequence length="328" mass="36943">MTTKSLDLSLLSGGPEESNEFCRLLLETLKTHGVAKIKNHGISQDSINELFSMARRFFELPLEDKLVAKHPPQANPNRGYCYVGQESVGNISGFEKGLNPGKGLRDIKESFDMGASDDNLVDNIWIEEKALPGFRDFMTDFYQQCFQVELKLLTALSKALGLPESILLEMHSRAENEFRLLHYPAIPASVTKDGDVTRIAEHTDFGTITLLFQDSVGGLEVENQKNYGQFHPVASEKTDIIVNIGDSLQRLTNDTFKAACHRVHFPQAVKQGEDEVIPERFSIAYFGKPNRDASLLPLKQFTSEQNPCRYNDITAWEWNNLRIGKLFS</sequence>
<name>A0ABR3YBZ0_9EURO</name>
<keyword evidence="2" id="KW-0408">Iron</keyword>
<evidence type="ECO:0000256" key="1">
    <source>
        <dbReference type="ARBA" id="ARBA00008056"/>
    </source>
</evidence>
<dbReference type="EMBL" id="JAVDPF010000002">
    <property type="protein sequence ID" value="KAL1885826.1"/>
    <property type="molecule type" value="Genomic_DNA"/>
</dbReference>
<evidence type="ECO:0000256" key="2">
    <source>
        <dbReference type="RuleBase" id="RU003682"/>
    </source>
</evidence>
<dbReference type="InterPro" id="IPR005123">
    <property type="entry name" value="Oxoglu/Fe-dep_dioxygenase_dom"/>
</dbReference>
<evidence type="ECO:0000313" key="5">
    <source>
        <dbReference type="Proteomes" id="UP001583193"/>
    </source>
</evidence>
<proteinExistence type="inferred from homology"/>
<dbReference type="PANTHER" id="PTHR47990">
    <property type="entry name" value="2-OXOGLUTARATE (2OG) AND FE(II)-DEPENDENT OXYGENASE SUPERFAMILY PROTEIN-RELATED"/>
    <property type="match status" value="1"/>
</dbReference>
<evidence type="ECO:0000259" key="3">
    <source>
        <dbReference type="PROSITE" id="PS51471"/>
    </source>
</evidence>
<dbReference type="PROSITE" id="PS51471">
    <property type="entry name" value="FE2OG_OXY"/>
    <property type="match status" value="1"/>
</dbReference>
<gene>
    <name evidence="4" type="ORF">Plec18167_001322</name>
</gene>
<comment type="caution">
    <text evidence="4">The sequence shown here is derived from an EMBL/GenBank/DDBJ whole genome shotgun (WGS) entry which is preliminary data.</text>
</comment>
<dbReference type="Gene3D" id="2.60.120.330">
    <property type="entry name" value="B-lactam Antibiotic, Isopenicillin N Synthase, Chain"/>
    <property type="match status" value="1"/>
</dbReference>
<dbReference type="InterPro" id="IPR026992">
    <property type="entry name" value="DIOX_N"/>
</dbReference>
<dbReference type="SUPFAM" id="SSF51197">
    <property type="entry name" value="Clavaminate synthase-like"/>
    <property type="match status" value="1"/>
</dbReference>
<evidence type="ECO:0000313" key="4">
    <source>
        <dbReference type="EMBL" id="KAL1885826.1"/>
    </source>
</evidence>
<comment type="similarity">
    <text evidence="1 2">Belongs to the iron/ascorbate-dependent oxidoreductase family.</text>
</comment>
<dbReference type="Pfam" id="PF14226">
    <property type="entry name" value="DIOX_N"/>
    <property type="match status" value="1"/>
</dbReference>
<dbReference type="Pfam" id="PF03171">
    <property type="entry name" value="2OG-FeII_Oxy"/>
    <property type="match status" value="1"/>
</dbReference>
<dbReference type="Proteomes" id="UP001583193">
    <property type="component" value="Unassembled WGS sequence"/>
</dbReference>
<dbReference type="InterPro" id="IPR027443">
    <property type="entry name" value="IPNS-like_sf"/>
</dbReference>
<feature type="domain" description="Fe2OG dioxygenase" evidence="3">
    <location>
        <begin position="174"/>
        <end position="289"/>
    </location>
</feature>
<reference evidence="4 5" key="1">
    <citation type="journal article" date="2024" name="IMA Fungus">
        <title>IMA Genome - F19 : A genome assembly and annotation guide to empower mycologists, including annotated draft genome sequences of Ceratocystis pirilliformis, Diaporthe australafricana, Fusarium ophioides, Paecilomyces lecythidis, and Sporothrix stenoceras.</title>
        <authorList>
            <person name="Aylward J."/>
            <person name="Wilson A.M."/>
            <person name="Visagie C.M."/>
            <person name="Spraker J."/>
            <person name="Barnes I."/>
            <person name="Buitendag C."/>
            <person name="Ceriani C."/>
            <person name="Del Mar Angel L."/>
            <person name="du Plessis D."/>
            <person name="Fuchs T."/>
            <person name="Gasser K."/>
            <person name="Kramer D."/>
            <person name="Li W."/>
            <person name="Munsamy K."/>
            <person name="Piso A."/>
            <person name="Price J.L."/>
            <person name="Sonnekus B."/>
            <person name="Thomas C."/>
            <person name="van der Nest A."/>
            <person name="van Dijk A."/>
            <person name="van Heerden A."/>
            <person name="van Vuuren N."/>
            <person name="Yilmaz N."/>
            <person name="Duong T.A."/>
            <person name="van der Merwe N.A."/>
            <person name="Wingfield M.J."/>
            <person name="Wingfield B.D."/>
        </authorList>
    </citation>
    <scope>NUCLEOTIDE SEQUENCE [LARGE SCALE GENOMIC DNA]</scope>
    <source>
        <strain evidence="4 5">CMW 18167</strain>
    </source>
</reference>
<dbReference type="InterPro" id="IPR044861">
    <property type="entry name" value="IPNS-like_FE2OG_OXY"/>
</dbReference>
<dbReference type="PRINTS" id="PR00682">
    <property type="entry name" value="IPNSYNTHASE"/>
</dbReference>
<organism evidence="4 5">
    <name type="scientific">Paecilomyces lecythidis</name>
    <dbReference type="NCBI Taxonomy" id="3004212"/>
    <lineage>
        <taxon>Eukaryota</taxon>
        <taxon>Fungi</taxon>
        <taxon>Dikarya</taxon>
        <taxon>Ascomycota</taxon>
        <taxon>Pezizomycotina</taxon>
        <taxon>Eurotiomycetes</taxon>
        <taxon>Eurotiomycetidae</taxon>
        <taxon>Eurotiales</taxon>
        <taxon>Thermoascaceae</taxon>
        <taxon>Paecilomyces</taxon>
    </lineage>
</organism>
<keyword evidence="2" id="KW-0560">Oxidoreductase</keyword>
<accession>A0ABR3YBZ0</accession>
<dbReference type="InterPro" id="IPR050231">
    <property type="entry name" value="Iron_ascorbate_oxido_reductase"/>
</dbReference>